<evidence type="ECO:0000313" key="1">
    <source>
        <dbReference type="EMBL" id="QGG80526.1"/>
    </source>
</evidence>
<evidence type="ECO:0000313" key="2">
    <source>
        <dbReference type="Proteomes" id="UP000388235"/>
    </source>
</evidence>
<dbReference type="KEGG" id="llp:GH975_08065"/>
<sequence>MTQKSELTLLYSLRATLHEMETAMGLSDLSELERSILEYIAFCQKNEQKVVSSELEDQPIFKEVSRASIFRALKQLKNGDHIYQETDTVDRRVKYLFANA</sequence>
<dbReference type="InterPro" id="IPR036390">
    <property type="entry name" value="WH_DNA-bd_sf"/>
</dbReference>
<dbReference type="SUPFAM" id="SSF46785">
    <property type="entry name" value="Winged helix' DNA-binding domain"/>
    <property type="match status" value="1"/>
</dbReference>
<organism evidence="1 2">
    <name type="scientific">Litorivicinus lipolyticus</name>
    <dbReference type="NCBI Taxonomy" id="418701"/>
    <lineage>
        <taxon>Bacteria</taxon>
        <taxon>Pseudomonadati</taxon>
        <taxon>Pseudomonadota</taxon>
        <taxon>Gammaproteobacteria</taxon>
        <taxon>Oceanospirillales</taxon>
        <taxon>Litorivicinaceae</taxon>
        <taxon>Litorivicinus</taxon>
    </lineage>
</organism>
<dbReference type="RefSeq" id="WP_153714030.1">
    <property type="nucleotide sequence ID" value="NZ_CP045871.1"/>
</dbReference>
<dbReference type="Proteomes" id="UP000388235">
    <property type="component" value="Chromosome"/>
</dbReference>
<dbReference type="InterPro" id="IPR036388">
    <property type="entry name" value="WH-like_DNA-bd_sf"/>
</dbReference>
<proteinExistence type="predicted"/>
<dbReference type="Gene3D" id="1.10.10.10">
    <property type="entry name" value="Winged helix-like DNA-binding domain superfamily/Winged helix DNA-binding domain"/>
    <property type="match status" value="1"/>
</dbReference>
<name>A0A5Q2QER5_9GAMM</name>
<accession>A0A5Q2QER5</accession>
<gene>
    <name evidence="1" type="ORF">GH975_08065</name>
</gene>
<keyword evidence="2" id="KW-1185">Reference proteome</keyword>
<dbReference type="EMBL" id="CP045871">
    <property type="protein sequence ID" value="QGG80526.1"/>
    <property type="molecule type" value="Genomic_DNA"/>
</dbReference>
<reference evidence="1 2" key="1">
    <citation type="submission" date="2019-11" db="EMBL/GenBank/DDBJ databases">
        <authorList>
            <person name="Khan S.A."/>
            <person name="Jeon C.O."/>
            <person name="Chun B.H."/>
        </authorList>
    </citation>
    <scope>NUCLEOTIDE SEQUENCE [LARGE SCALE GENOMIC DNA]</scope>
    <source>
        <strain evidence="1 2">IMCC 1097</strain>
    </source>
</reference>
<protein>
    <submittedName>
        <fullName evidence="1">Uncharacterized protein</fullName>
    </submittedName>
</protein>
<dbReference type="AlphaFoldDB" id="A0A5Q2QER5"/>